<accession>A0A8B2NS32</accession>
<gene>
    <name evidence="6" type="primary">azoR</name>
    <name evidence="8" type="ORF">DLJ53_19525</name>
</gene>
<dbReference type="InterPro" id="IPR050104">
    <property type="entry name" value="FMN-dep_NADH:Q_OxRdtase_AzoR1"/>
</dbReference>
<feature type="binding site" evidence="6">
    <location>
        <begin position="94"/>
        <end position="97"/>
    </location>
    <ligand>
        <name>FMN</name>
        <dbReference type="ChEBI" id="CHEBI:58210"/>
    </ligand>
</feature>
<dbReference type="SUPFAM" id="SSF52218">
    <property type="entry name" value="Flavoproteins"/>
    <property type="match status" value="1"/>
</dbReference>
<comment type="caution">
    <text evidence="6">Lacks conserved residue(s) required for the propagation of feature annotation.</text>
</comment>
<comment type="similarity">
    <text evidence="6">Belongs to the azoreductase type 1 family.</text>
</comment>
<dbReference type="InterPro" id="IPR003680">
    <property type="entry name" value="Flavodoxin_fold"/>
</dbReference>
<dbReference type="OrthoDB" id="9787136at2"/>
<dbReference type="EMBL" id="QHHQ01000004">
    <property type="protein sequence ID" value="RAH99933.1"/>
    <property type="molecule type" value="Genomic_DNA"/>
</dbReference>
<evidence type="ECO:0000313" key="8">
    <source>
        <dbReference type="EMBL" id="RAH99933.1"/>
    </source>
</evidence>
<dbReference type="InterPro" id="IPR023048">
    <property type="entry name" value="NADH:quinone_OxRdtase_FMN_depd"/>
</dbReference>
<keyword evidence="4 6" id="KW-0520">NAD</keyword>
<dbReference type="EC" id="1.6.5.-" evidence="6"/>
<proteinExistence type="inferred from homology"/>
<dbReference type="PANTHER" id="PTHR43741:SF2">
    <property type="entry name" value="FMN-DEPENDENT NADH:QUINONE OXIDOREDUCTASE"/>
    <property type="match status" value="1"/>
</dbReference>
<feature type="domain" description="Flavodoxin-like fold" evidence="7">
    <location>
        <begin position="1"/>
        <end position="196"/>
    </location>
</feature>
<comment type="caution">
    <text evidence="8">The sequence shown here is derived from an EMBL/GenBank/DDBJ whole genome shotgun (WGS) entry which is preliminary data.</text>
</comment>
<dbReference type="Pfam" id="PF02525">
    <property type="entry name" value="Flavodoxin_2"/>
    <property type="match status" value="1"/>
</dbReference>
<comment type="subunit">
    <text evidence="6">Homodimer.</text>
</comment>
<dbReference type="GO" id="GO:0010181">
    <property type="term" value="F:FMN binding"/>
    <property type="evidence" value="ECO:0007669"/>
    <property type="project" value="UniProtKB-UniRule"/>
</dbReference>
<name>A0A8B2NS32_9HYPH</name>
<dbReference type="Proteomes" id="UP000249590">
    <property type="component" value="Unassembled WGS sequence"/>
</dbReference>
<keyword evidence="9" id="KW-1185">Reference proteome</keyword>
<evidence type="ECO:0000256" key="5">
    <source>
        <dbReference type="ARBA" id="ARBA00048542"/>
    </source>
</evidence>
<evidence type="ECO:0000259" key="7">
    <source>
        <dbReference type="Pfam" id="PF02525"/>
    </source>
</evidence>
<keyword evidence="2 6" id="KW-0288">FMN</keyword>
<sequence length="210" mass="22441">MRVLVINSSADLTNAVSRRIVKAAVERLADRDPQLEIDVRDVAVDPVPHLVPGTISGVRGGAESTAEEAAARALSDTLIDELRAADLVVIGVPMYNFGVPTVLRSWFDHVLRAGETFRYSEAGPEGLLRGKRVLVVESRGGLYSEGPAKVADFQEPYLRQLLGFIGLTDVTFVRAERIGFGDEARDAAIASALSDVDGWVAGLALTDVAA</sequence>
<organism evidence="8 9">
    <name type="scientific">Acuticoccus sediminis</name>
    <dbReference type="NCBI Taxonomy" id="2184697"/>
    <lineage>
        <taxon>Bacteria</taxon>
        <taxon>Pseudomonadati</taxon>
        <taxon>Pseudomonadota</taxon>
        <taxon>Alphaproteobacteria</taxon>
        <taxon>Hyphomicrobiales</taxon>
        <taxon>Amorphaceae</taxon>
        <taxon>Acuticoccus</taxon>
    </lineage>
</organism>
<evidence type="ECO:0000256" key="3">
    <source>
        <dbReference type="ARBA" id="ARBA00023002"/>
    </source>
</evidence>
<dbReference type="RefSeq" id="WP_111348336.1">
    <property type="nucleotide sequence ID" value="NZ_QHHQ01000004.1"/>
</dbReference>
<dbReference type="PANTHER" id="PTHR43741">
    <property type="entry name" value="FMN-DEPENDENT NADH-AZOREDUCTASE 1"/>
    <property type="match status" value="1"/>
</dbReference>
<dbReference type="EC" id="1.7.1.17" evidence="6"/>
<evidence type="ECO:0000256" key="6">
    <source>
        <dbReference type="HAMAP-Rule" id="MF_01216"/>
    </source>
</evidence>
<evidence type="ECO:0000313" key="9">
    <source>
        <dbReference type="Proteomes" id="UP000249590"/>
    </source>
</evidence>
<dbReference type="AlphaFoldDB" id="A0A8B2NS32"/>
<comment type="function">
    <text evidence="6">Also exhibits azoreductase activity. Catalyzes the reductive cleavage of the azo bond in aromatic azo compounds to the corresponding amines.</text>
</comment>
<dbReference type="GO" id="GO:0016652">
    <property type="term" value="F:oxidoreductase activity, acting on NAD(P)H as acceptor"/>
    <property type="evidence" value="ECO:0007669"/>
    <property type="project" value="UniProtKB-UniRule"/>
</dbReference>
<evidence type="ECO:0000256" key="4">
    <source>
        <dbReference type="ARBA" id="ARBA00023027"/>
    </source>
</evidence>
<feature type="binding site" evidence="6">
    <location>
        <position position="9"/>
    </location>
    <ligand>
        <name>FMN</name>
        <dbReference type="ChEBI" id="CHEBI:58210"/>
    </ligand>
</feature>
<comment type="catalytic activity">
    <reaction evidence="5">
        <text>N,N-dimethyl-1,4-phenylenediamine + anthranilate + 2 NAD(+) = 2-(4-dimethylaminophenyl)diazenylbenzoate + 2 NADH + 2 H(+)</text>
        <dbReference type="Rhea" id="RHEA:55872"/>
        <dbReference type="ChEBI" id="CHEBI:15378"/>
        <dbReference type="ChEBI" id="CHEBI:15783"/>
        <dbReference type="ChEBI" id="CHEBI:16567"/>
        <dbReference type="ChEBI" id="CHEBI:57540"/>
        <dbReference type="ChEBI" id="CHEBI:57945"/>
        <dbReference type="ChEBI" id="CHEBI:71579"/>
        <dbReference type="EC" id="1.7.1.17"/>
    </reaction>
    <physiologicalReaction direction="right-to-left" evidence="5">
        <dbReference type="Rhea" id="RHEA:55874"/>
    </physiologicalReaction>
</comment>
<protein>
    <recommendedName>
        <fullName evidence="6">FMN dependent NADH:quinone oxidoreductase</fullName>
        <ecNumber evidence="6">1.6.5.-</ecNumber>
    </recommendedName>
    <alternativeName>
        <fullName evidence="6">Azo-dye reductase</fullName>
    </alternativeName>
    <alternativeName>
        <fullName evidence="6">FMN-dependent NADH-azo compound oxidoreductase</fullName>
    </alternativeName>
    <alternativeName>
        <fullName evidence="6">FMN-dependent NADH-azoreductase</fullName>
        <ecNumber evidence="6">1.7.1.17</ecNumber>
    </alternativeName>
</protein>
<dbReference type="GO" id="GO:0016655">
    <property type="term" value="F:oxidoreductase activity, acting on NAD(P)H, quinone or similar compound as acceptor"/>
    <property type="evidence" value="ECO:0007669"/>
    <property type="project" value="InterPro"/>
</dbReference>
<dbReference type="HAMAP" id="MF_01216">
    <property type="entry name" value="Azoreductase_type1"/>
    <property type="match status" value="1"/>
</dbReference>
<comment type="function">
    <text evidence="6">Quinone reductase that provides resistance to thiol-specific stress caused by electrophilic quinones.</text>
</comment>
<evidence type="ECO:0000256" key="1">
    <source>
        <dbReference type="ARBA" id="ARBA00022630"/>
    </source>
</evidence>
<feature type="binding site" evidence="6">
    <location>
        <begin position="138"/>
        <end position="141"/>
    </location>
    <ligand>
        <name>FMN</name>
        <dbReference type="ChEBI" id="CHEBI:58210"/>
    </ligand>
</feature>
<keyword evidence="3 6" id="KW-0560">Oxidoreductase</keyword>
<reference evidence="8 9" key="1">
    <citation type="submission" date="2018-05" db="EMBL/GenBank/DDBJ databases">
        <title>Acuticoccus sediminis sp. nov., isolated from deep-sea sediment of Indian Ocean.</title>
        <authorList>
            <person name="Liu X."/>
            <person name="Lai Q."/>
            <person name="Du Y."/>
            <person name="Sun F."/>
            <person name="Zhang X."/>
            <person name="Wang S."/>
            <person name="Shao Z."/>
        </authorList>
    </citation>
    <scope>NUCLEOTIDE SEQUENCE [LARGE SCALE GENOMIC DNA]</scope>
    <source>
        <strain evidence="8 9">PTG4-2</strain>
    </source>
</reference>
<dbReference type="Gene3D" id="3.40.50.360">
    <property type="match status" value="1"/>
</dbReference>
<comment type="catalytic activity">
    <reaction evidence="6">
        <text>2 a quinone + NADH + H(+) = 2 a 1,4-benzosemiquinone + NAD(+)</text>
        <dbReference type="Rhea" id="RHEA:65952"/>
        <dbReference type="ChEBI" id="CHEBI:15378"/>
        <dbReference type="ChEBI" id="CHEBI:57540"/>
        <dbReference type="ChEBI" id="CHEBI:57945"/>
        <dbReference type="ChEBI" id="CHEBI:132124"/>
        <dbReference type="ChEBI" id="CHEBI:134225"/>
    </reaction>
</comment>
<evidence type="ECO:0000256" key="2">
    <source>
        <dbReference type="ARBA" id="ARBA00022643"/>
    </source>
</evidence>
<keyword evidence="1 6" id="KW-0285">Flavoprotein</keyword>
<comment type="cofactor">
    <cofactor evidence="6">
        <name>FMN</name>
        <dbReference type="ChEBI" id="CHEBI:58210"/>
    </cofactor>
    <text evidence="6">Binds 1 FMN per subunit.</text>
</comment>
<dbReference type="GO" id="GO:0009055">
    <property type="term" value="F:electron transfer activity"/>
    <property type="evidence" value="ECO:0007669"/>
    <property type="project" value="UniProtKB-UniRule"/>
</dbReference>
<dbReference type="InterPro" id="IPR029039">
    <property type="entry name" value="Flavoprotein-like_sf"/>
</dbReference>